<comment type="caution">
    <text evidence="1">The sequence shown here is derived from an EMBL/GenBank/DDBJ whole genome shotgun (WGS) entry which is preliminary data.</text>
</comment>
<sequence length="231" mass="27264">MTNIKIKSLYYPGSGVDFSTVKYFIENSSIETFYYSDYLNRDIRPESILSQMREQLSGHNIKYIASLHPSYFNQTDWEDYWCQESDGQTFSGRKENSFISLFRIEFLGKVFELYYFGTEAIETYRVLVENNINIDLVITQDHGLGGLWTTFCKGSYLEAIARVNDKMPSYLLVGEHMPAWEGYNRISEPFGVFGVHEHPRIMYELDSKSVDFFEFKERYTRLYRRNLNSNN</sequence>
<reference evidence="1 2" key="1">
    <citation type="submission" date="2024-03" db="EMBL/GenBank/DDBJ databases">
        <title>Aquirufa genome sequencing.</title>
        <authorList>
            <person name="Pitt A."/>
            <person name="Hahn M.W."/>
        </authorList>
    </citation>
    <scope>NUCLEOTIDE SEQUENCE [LARGE SCALE GENOMIC DNA]</scope>
    <source>
        <strain evidence="1 2">OSTEICH-129V</strain>
    </source>
</reference>
<keyword evidence="2" id="KW-1185">Reference proteome</keyword>
<dbReference type="EMBL" id="JBBKXZ010000001">
    <property type="protein sequence ID" value="MFD3393411.1"/>
    <property type="molecule type" value="Genomic_DNA"/>
</dbReference>
<evidence type="ECO:0000313" key="1">
    <source>
        <dbReference type="EMBL" id="MFD3393411.1"/>
    </source>
</evidence>
<dbReference type="RefSeq" id="WP_377982039.1">
    <property type="nucleotide sequence ID" value="NZ_JBBKXZ010000001.1"/>
</dbReference>
<name>A0ABW6D916_9BACT</name>
<protein>
    <submittedName>
        <fullName evidence="1">Uncharacterized protein</fullName>
    </submittedName>
</protein>
<evidence type="ECO:0000313" key="2">
    <source>
        <dbReference type="Proteomes" id="UP001598138"/>
    </source>
</evidence>
<proteinExistence type="predicted"/>
<organism evidence="1 2">
    <name type="scientific">Aquirufa avitistagni</name>
    <dbReference type="NCBI Taxonomy" id="3104728"/>
    <lineage>
        <taxon>Bacteria</taxon>
        <taxon>Pseudomonadati</taxon>
        <taxon>Bacteroidota</taxon>
        <taxon>Cytophagia</taxon>
        <taxon>Cytophagales</taxon>
        <taxon>Flectobacillaceae</taxon>
        <taxon>Aquirufa</taxon>
    </lineage>
</organism>
<gene>
    <name evidence="1" type="ORF">U0R10_02140</name>
</gene>
<accession>A0ABW6D916</accession>
<dbReference type="Proteomes" id="UP001598138">
    <property type="component" value="Unassembled WGS sequence"/>
</dbReference>